<evidence type="ECO:0000313" key="2">
    <source>
        <dbReference type="Proteomes" id="UP000034739"/>
    </source>
</evidence>
<dbReference type="GO" id="GO:0016787">
    <property type="term" value="F:hydrolase activity"/>
    <property type="evidence" value="ECO:0007669"/>
    <property type="project" value="UniProtKB-KW"/>
</dbReference>
<dbReference type="Pfam" id="PF06821">
    <property type="entry name" value="Ser_hydrolase"/>
    <property type="match status" value="1"/>
</dbReference>
<evidence type="ECO:0000313" key="1">
    <source>
        <dbReference type="EMBL" id="KKU87741.1"/>
    </source>
</evidence>
<organism evidence="1 2">
    <name type="scientific">Candidatus Gottesmanbacteria bacterium GW2011_GWA2_47_9</name>
    <dbReference type="NCBI Taxonomy" id="1618445"/>
    <lineage>
        <taxon>Bacteria</taxon>
        <taxon>Candidatus Gottesmaniibacteriota</taxon>
    </lineage>
</organism>
<dbReference type="PANTHER" id="PTHR15394:SF3">
    <property type="entry name" value="SERINE HYDROLASE RBBP9"/>
    <property type="match status" value="1"/>
</dbReference>
<dbReference type="PANTHER" id="PTHR15394">
    <property type="entry name" value="SERINE HYDROLASE RBBP9"/>
    <property type="match status" value="1"/>
</dbReference>
<dbReference type="AlphaFoldDB" id="A0A0G1U115"/>
<dbReference type="Proteomes" id="UP000034739">
    <property type="component" value="Unassembled WGS sequence"/>
</dbReference>
<gene>
    <name evidence="1" type="ORF">UY16_C0019G0002</name>
</gene>
<dbReference type="InterPro" id="IPR029058">
    <property type="entry name" value="AB_hydrolase_fold"/>
</dbReference>
<sequence length="178" mass="20195">MTTKNALILHAWYNKPEDNWYPWLAKELTAKGYHTVLPNIPSFFTDAPSLPDAMRQIESLDVLRPSTIIIGHSLSCLLAMRLAEKHQYAKMMLVAGWDFDDLTKEHASFWQNKINHGAIKKNVKDIYCISSDNDPYMAAFQVEEMSKRLGGKFVLIKGAGHFLAKDGITNIPQLLAYL</sequence>
<dbReference type="InterPro" id="IPR010662">
    <property type="entry name" value="RBBP9/YdeN"/>
</dbReference>
<dbReference type="EMBL" id="LCOY01000019">
    <property type="protein sequence ID" value="KKU87741.1"/>
    <property type="molecule type" value="Genomic_DNA"/>
</dbReference>
<dbReference type="PATRIC" id="fig|1618445.3.peg.627"/>
<dbReference type="SUPFAM" id="SSF53474">
    <property type="entry name" value="alpha/beta-Hydrolases"/>
    <property type="match status" value="1"/>
</dbReference>
<comment type="caution">
    <text evidence="1">The sequence shown here is derived from an EMBL/GenBank/DDBJ whole genome shotgun (WGS) entry which is preliminary data.</text>
</comment>
<keyword evidence="1" id="KW-0378">Hydrolase</keyword>
<protein>
    <submittedName>
        <fullName evidence="1">Alpha/beta hydrolase</fullName>
    </submittedName>
</protein>
<proteinExistence type="predicted"/>
<accession>A0A0G1U115</accession>
<name>A0A0G1U115_9BACT</name>
<dbReference type="Gene3D" id="3.40.50.1820">
    <property type="entry name" value="alpha/beta hydrolase"/>
    <property type="match status" value="1"/>
</dbReference>
<reference evidence="1 2" key="1">
    <citation type="journal article" date="2015" name="Nature">
        <title>rRNA introns, odd ribosomes, and small enigmatic genomes across a large radiation of phyla.</title>
        <authorList>
            <person name="Brown C.T."/>
            <person name="Hug L.A."/>
            <person name="Thomas B.C."/>
            <person name="Sharon I."/>
            <person name="Castelle C.J."/>
            <person name="Singh A."/>
            <person name="Wilkins M.J."/>
            <person name="Williams K.H."/>
            <person name="Banfield J.F."/>
        </authorList>
    </citation>
    <scope>NUCLEOTIDE SEQUENCE [LARGE SCALE GENOMIC DNA]</scope>
</reference>